<evidence type="ECO:0000313" key="10">
    <source>
        <dbReference type="EMBL" id="RKQ33161.1"/>
    </source>
</evidence>
<dbReference type="CDD" id="cd03247">
    <property type="entry name" value="ABCC_cytochrome_bd"/>
    <property type="match status" value="1"/>
</dbReference>
<organism evidence="10 11">
    <name type="scientific">Oceanobacillus halophilus</name>
    <dbReference type="NCBI Taxonomy" id="930130"/>
    <lineage>
        <taxon>Bacteria</taxon>
        <taxon>Bacillati</taxon>
        <taxon>Bacillota</taxon>
        <taxon>Bacilli</taxon>
        <taxon>Bacillales</taxon>
        <taxon>Bacillaceae</taxon>
        <taxon>Oceanobacillus</taxon>
    </lineage>
</organism>
<evidence type="ECO:0000313" key="11">
    <source>
        <dbReference type="Proteomes" id="UP000269301"/>
    </source>
</evidence>
<dbReference type="GO" id="GO:0005524">
    <property type="term" value="F:ATP binding"/>
    <property type="evidence" value="ECO:0007669"/>
    <property type="project" value="UniProtKB-KW"/>
</dbReference>
<comment type="subcellular location">
    <subcellularLocation>
        <location evidence="1">Cell membrane</location>
        <topology evidence="1">Multi-pass membrane protein</topology>
    </subcellularLocation>
</comment>
<dbReference type="GO" id="GO:0016887">
    <property type="term" value="F:ATP hydrolysis activity"/>
    <property type="evidence" value="ECO:0007669"/>
    <property type="project" value="InterPro"/>
</dbReference>
<evidence type="ECO:0000259" key="9">
    <source>
        <dbReference type="PROSITE" id="PS50929"/>
    </source>
</evidence>
<dbReference type="Gene3D" id="3.40.50.300">
    <property type="entry name" value="P-loop containing nucleotide triphosphate hydrolases"/>
    <property type="match status" value="1"/>
</dbReference>
<dbReference type="InterPro" id="IPR036640">
    <property type="entry name" value="ABC1_TM_sf"/>
</dbReference>
<feature type="domain" description="ABC transporter" evidence="8">
    <location>
        <begin position="338"/>
        <end position="572"/>
    </location>
</feature>
<dbReference type="EMBL" id="RBZP01000007">
    <property type="protein sequence ID" value="RKQ33161.1"/>
    <property type="molecule type" value="Genomic_DNA"/>
</dbReference>
<dbReference type="Pfam" id="PF00664">
    <property type="entry name" value="ABC_membrane"/>
    <property type="match status" value="1"/>
</dbReference>
<dbReference type="SUPFAM" id="SSF52540">
    <property type="entry name" value="P-loop containing nucleoside triphosphate hydrolases"/>
    <property type="match status" value="1"/>
</dbReference>
<dbReference type="Proteomes" id="UP000269301">
    <property type="component" value="Unassembled WGS sequence"/>
</dbReference>
<keyword evidence="4" id="KW-0067">ATP-binding</keyword>
<feature type="transmembrane region" description="Helical" evidence="7">
    <location>
        <begin position="162"/>
        <end position="183"/>
    </location>
</feature>
<evidence type="ECO:0000256" key="1">
    <source>
        <dbReference type="ARBA" id="ARBA00004651"/>
    </source>
</evidence>
<feature type="transmembrane region" description="Helical" evidence="7">
    <location>
        <begin position="21"/>
        <end position="43"/>
    </location>
</feature>
<gene>
    <name evidence="10" type="primary">cydC</name>
    <name evidence="10" type="ORF">D8M06_10280</name>
</gene>
<keyword evidence="6 7" id="KW-0472">Membrane</keyword>
<evidence type="ECO:0000256" key="6">
    <source>
        <dbReference type="ARBA" id="ARBA00023136"/>
    </source>
</evidence>
<dbReference type="InterPro" id="IPR011527">
    <property type="entry name" value="ABC1_TM_dom"/>
</dbReference>
<dbReference type="NCBIfam" id="TIGR02868">
    <property type="entry name" value="CydC"/>
    <property type="match status" value="1"/>
</dbReference>
<keyword evidence="3" id="KW-0547">Nucleotide-binding</keyword>
<evidence type="ECO:0000256" key="3">
    <source>
        <dbReference type="ARBA" id="ARBA00022741"/>
    </source>
</evidence>
<feature type="transmembrane region" description="Helical" evidence="7">
    <location>
        <begin position="276"/>
        <end position="295"/>
    </location>
</feature>
<dbReference type="GO" id="GO:0005886">
    <property type="term" value="C:plasma membrane"/>
    <property type="evidence" value="ECO:0007669"/>
    <property type="project" value="UniProtKB-SubCell"/>
</dbReference>
<keyword evidence="2 7" id="KW-0812">Transmembrane</keyword>
<sequence>MKLYQKFINPYMKKYYKSLTIAIFFAVLTMASSAMLTFTSGYLISKASLRPETILLLYIPIVGVRTFGISRAVFQYFERLTGHNAVLKILSKMRVQLYQMIEPQALFIHHRFKTGDLLGTLADDIEHLQDVYIRTIFPSISALVIFFVSISTLSVFDWKFAIFMSFCVGIIVFIYPLWSLFLLKRRQLEQKKWRTLLYENLTDAFFGLRDWMISRKKQTFIDKFLNDSQQNNNIDRKISYWNQSRTLQLQVLSGVILVIMAIWSSNMAQSGELAPAYIAAFTLVTLPVLEGLIPISHAVERIPTYEESLKRLDNIDKQTSDSFSSQRNKTIISNTAHINLHRVFFSYEGQDDNAIKDFNLTIPQGQKLAVLGKSGAGKTTFMQLLQGALSPVSGNITINGYSPKEYGEDIYEMLSVLNQKPYLFASTVENNIRLGNESATREEIEAVMKKVKLDEYIHSLPAGLDTQMEETGQRFSGGERQRIALARILLKDTPIVILDEPTIGLDPITESSLLATIFESLHDKTIIWITHHLIDIEKMDEILFMDNGEITMSGSHYSLMIRSERYRDLYRLDRGIME</sequence>
<dbReference type="SMART" id="SM00382">
    <property type="entry name" value="AAA"/>
    <property type="match status" value="1"/>
</dbReference>
<dbReference type="GO" id="GO:0034775">
    <property type="term" value="P:glutathione transmembrane transport"/>
    <property type="evidence" value="ECO:0007669"/>
    <property type="project" value="InterPro"/>
</dbReference>
<evidence type="ECO:0000256" key="5">
    <source>
        <dbReference type="ARBA" id="ARBA00022989"/>
    </source>
</evidence>
<keyword evidence="5 7" id="KW-1133">Transmembrane helix</keyword>
<dbReference type="PROSITE" id="PS50929">
    <property type="entry name" value="ABC_TM1F"/>
    <property type="match status" value="1"/>
</dbReference>
<dbReference type="PANTHER" id="PTHR43394">
    <property type="entry name" value="ATP-DEPENDENT PERMEASE MDL1, MITOCHONDRIAL"/>
    <property type="match status" value="1"/>
</dbReference>
<keyword evidence="11" id="KW-1185">Reference proteome</keyword>
<dbReference type="InterPro" id="IPR003593">
    <property type="entry name" value="AAA+_ATPase"/>
</dbReference>
<dbReference type="RefSeq" id="WP_121204323.1">
    <property type="nucleotide sequence ID" value="NZ_RBZP01000007.1"/>
</dbReference>
<evidence type="ECO:0000259" key="8">
    <source>
        <dbReference type="PROSITE" id="PS50893"/>
    </source>
</evidence>
<proteinExistence type="predicted"/>
<dbReference type="GO" id="GO:0015421">
    <property type="term" value="F:ABC-type oligopeptide transporter activity"/>
    <property type="evidence" value="ECO:0007669"/>
    <property type="project" value="TreeGrafter"/>
</dbReference>
<reference evidence="10 11" key="1">
    <citation type="journal article" date="2016" name="Int. J. Syst. Evol. Microbiol.">
        <title>Oceanobacillus halophilus sp. nov., a novel moderately halophilic bacterium from a hypersaline lake.</title>
        <authorList>
            <person name="Amoozegar M.A."/>
            <person name="Bagheri M."/>
            <person name="Makhdoumi A."/>
            <person name="Nikou M.M."/>
            <person name="Fazeli S.A.S."/>
            <person name="Schumann P."/>
            <person name="Sproer C."/>
            <person name="Sanchez-Porro C."/>
            <person name="Ventosa A."/>
        </authorList>
    </citation>
    <scope>NUCLEOTIDE SEQUENCE [LARGE SCALE GENOMIC DNA]</scope>
    <source>
        <strain evidence="10 11">DSM 23996</strain>
    </source>
</reference>
<dbReference type="Gene3D" id="1.20.1560.10">
    <property type="entry name" value="ABC transporter type 1, transmembrane domain"/>
    <property type="match status" value="1"/>
</dbReference>
<dbReference type="PROSITE" id="PS00211">
    <property type="entry name" value="ABC_TRANSPORTER_1"/>
    <property type="match status" value="1"/>
</dbReference>
<accession>A0A495A149</accession>
<dbReference type="PANTHER" id="PTHR43394:SF1">
    <property type="entry name" value="ATP-BINDING CASSETTE SUB-FAMILY B MEMBER 10, MITOCHONDRIAL"/>
    <property type="match status" value="1"/>
</dbReference>
<dbReference type="InterPro" id="IPR039421">
    <property type="entry name" value="Type_1_exporter"/>
</dbReference>
<dbReference type="InterPro" id="IPR003439">
    <property type="entry name" value="ABC_transporter-like_ATP-bd"/>
</dbReference>
<evidence type="ECO:0000256" key="2">
    <source>
        <dbReference type="ARBA" id="ARBA00022692"/>
    </source>
</evidence>
<feature type="transmembrane region" description="Helical" evidence="7">
    <location>
        <begin position="246"/>
        <end position="264"/>
    </location>
</feature>
<dbReference type="InterPro" id="IPR027417">
    <property type="entry name" value="P-loop_NTPase"/>
</dbReference>
<dbReference type="SUPFAM" id="SSF90123">
    <property type="entry name" value="ABC transporter transmembrane region"/>
    <property type="match status" value="1"/>
</dbReference>
<comment type="caution">
    <text evidence="10">The sequence shown here is derived from an EMBL/GenBank/DDBJ whole genome shotgun (WGS) entry which is preliminary data.</text>
</comment>
<feature type="transmembrane region" description="Helical" evidence="7">
    <location>
        <begin position="55"/>
        <end position="74"/>
    </location>
</feature>
<dbReference type="AlphaFoldDB" id="A0A495A149"/>
<dbReference type="OrthoDB" id="9802264at2"/>
<evidence type="ECO:0000256" key="7">
    <source>
        <dbReference type="SAM" id="Phobius"/>
    </source>
</evidence>
<dbReference type="GO" id="GO:0045454">
    <property type="term" value="P:cell redox homeostasis"/>
    <property type="evidence" value="ECO:0007669"/>
    <property type="project" value="InterPro"/>
</dbReference>
<dbReference type="InterPro" id="IPR014223">
    <property type="entry name" value="ABC_CydC/D"/>
</dbReference>
<protein>
    <submittedName>
        <fullName evidence="10">Thiol reductant ABC exporter subunit CydC</fullName>
    </submittedName>
</protein>
<feature type="transmembrane region" description="Helical" evidence="7">
    <location>
        <begin position="136"/>
        <end position="156"/>
    </location>
</feature>
<name>A0A495A149_9BACI</name>
<evidence type="ECO:0000256" key="4">
    <source>
        <dbReference type="ARBA" id="ARBA00022840"/>
    </source>
</evidence>
<dbReference type="PROSITE" id="PS50893">
    <property type="entry name" value="ABC_TRANSPORTER_2"/>
    <property type="match status" value="1"/>
</dbReference>
<feature type="domain" description="ABC transmembrane type-1" evidence="9">
    <location>
        <begin position="21"/>
        <end position="304"/>
    </location>
</feature>
<dbReference type="Pfam" id="PF00005">
    <property type="entry name" value="ABC_tran"/>
    <property type="match status" value="1"/>
</dbReference>
<dbReference type="InterPro" id="IPR017871">
    <property type="entry name" value="ABC_transporter-like_CS"/>
</dbReference>